<accession>A0ACC8XEA0</accession>
<name>A0ACC8XEA0_9FIRM</name>
<comment type="caution">
    <text evidence="1">The sequence shown here is derived from an EMBL/GenBank/DDBJ whole genome shotgun (WGS) entry which is preliminary data.</text>
</comment>
<sequence>MFLPIDKEDLEKKNIEQVDFVLVTGDAYVDHSSFGTAVIGRVLERYGYTVAILAQPEYKNCEDFKRFGKPRLAFLIGSGNIDSMVNHYSVSKKRRQKDAYTSGGKMGKRPDRAVIIYAQKAKEAYKDVPIIIGGIEASLRRLSHYDYWDNKVRKSILLDSKADLLLYGMSEKSIIEVAEALDSGIDVKYLSFIRGTTFKTKDLSSVYDGIMLPSFEEVSTDKTRYAQSFVIQSNNTDAFTAKPIIEDYGTQGYVVQNPPAMPLTTQELDDIHDLPFMNLPHPIYKEEIAAIKEVQFSISSNRGCFGSCSFCAITFHQGRIVQGRSRSSMVKEATNMTTHQDFKGYIHDVGGPTANFTTGPCDKSNTKGTCNHKKCLFPHPCKNLEINHTEYMKTLRTIRKIKGIKKVFIRSGIRYDYLLKDKNSSEILKEICEHHISGQLRIAPEHISDNTLKYMGKPSKDVYEKFVKTFETQNNKIGKEQYIVPYFMSSHPGSTLDDAIELALYLKKINYIPQQVQDFYPTPSTLSTCIYYTEMDPYSFEPVYVAKTSEEKAMQRALLQYNKKQNYDLVYKALKKAGRTELIEFLIPQKYKGR</sequence>
<evidence type="ECO:0000313" key="2">
    <source>
        <dbReference type="Proteomes" id="UP000188605"/>
    </source>
</evidence>
<gene>
    <name evidence="1" type="ORF">AN396_03855</name>
</gene>
<keyword evidence="2" id="KW-1185">Reference proteome</keyword>
<organism evidence="1 2">
    <name type="scientific">Candidatus Epulonipiscium fishelsonii</name>
    <dbReference type="NCBI Taxonomy" id="77094"/>
    <lineage>
        <taxon>Bacteria</taxon>
        <taxon>Bacillati</taxon>
        <taxon>Bacillota</taxon>
        <taxon>Clostridia</taxon>
        <taxon>Lachnospirales</taxon>
        <taxon>Lachnospiraceae</taxon>
        <taxon>Candidatus Epulonipiscium</taxon>
    </lineage>
</organism>
<evidence type="ECO:0000313" key="1">
    <source>
        <dbReference type="EMBL" id="ONI41231.1"/>
    </source>
</evidence>
<dbReference type="Proteomes" id="UP000188605">
    <property type="component" value="Unassembled WGS sequence"/>
</dbReference>
<dbReference type="EMBL" id="LJDB01000040">
    <property type="protein sequence ID" value="ONI41231.1"/>
    <property type="molecule type" value="Genomic_DNA"/>
</dbReference>
<protein>
    <submittedName>
        <fullName evidence="1">YgiQ family radical SAM protein</fullName>
    </submittedName>
</protein>
<reference evidence="1" key="1">
    <citation type="submission" date="2016-08" db="EMBL/GenBank/DDBJ databases">
        <authorList>
            <person name="Ngugi D.K."/>
            <person name="Miyake S."/>
            <person name="Stingl U."/>
        </authorList>
    </citation>
    <scope>NUCLEOTIDE SEQUENCE</scope>
    <source>
        <strain evidence="1">SCG-B11WGA-EpuloA1</strain>
    </source>
</reference>
<proteinExistence type="predicted"/>